<proteinExistence type="predicted"/>
<name>A0A4P9ZAX6_9ASCO</name>
<sequence length="1552" mass="175742">MQSETVDVAASSQVVLEEILSLKDVNHFDDVTPIVLFVQSGGMKRALQLLQLAMRKDETTKFMLAIKGLSHVLSVINFALHDESSLPLNEESRLRLREDREPITQFYLDFGHDPWMVYKTFGMRKPKLVEPVVGVLTALVEYKNPRVLMAFIEAFDVSNPVVYKLLVPTRDDFDRMIVKVESMRAVFMEFLINLYSKCNSTIRMDFMTNTKLMGCFWKYLEMDRYDVLANVFEFLLNLVLGEPRYKKSNKTRILNENFMYNIRPLYEYIKPQNDRVLDNEDVDEFNRFKTAFNDFMETLTTDRVKGISFPENEFGMPLVVNKISFKINNRLLYVLLTALKPWESHLQLQRVVKILNSTPELLPPYMHWIVSSSGGYHDPALTSYWIGHTLLYTQILQSTSLPAKTEYIALFPLSGPTMVSVLAFPVALVQQMGLQLILLQLRRLSAPGVPQAVIELVLSTFPPQSAFLPFLLHENRFLKITATQIIATWEQIAPRLSSSAVLAAVAKKLSEFNFGAASISGRELVLLDNYLSIQSNNNLKWWKKTGSENSFFTSLLKLSNLPALRVRMLKILQKLTKSSLAFNLDGVIEDPLLVLLEVMSAPLSAESARKLYNCLDETIGRIIKTPYKYLDKSTAHYSRLSIFAVVLFEQLKFIPAYETEIEIHRWLNQLAKGLVVIGEPQNGMEALAKDNSVQLNINFKSLSLKVRPASKIDFAETAIIFNRFADSDTADGILYDAAAKLGQYLASADAKDALLFDYVTNTVNWRFMSRLEGTVTNNQYVACCLLADVLKLWIAKWPPTKMAAFVYETSQKPLAPTSQSALVRFLFFLSDDQIVSLSKCYANKALVTSVYKEVLQRGLHVAPDYRSLMEIGTADVDAIIRAFPPPNDQLETILEYPQFAHLFENASDDAVLFLLSKSTLPDAVLYHAAVSSREIAEKYRDRVVRLTQSLQKWPLSLRIFTAHLDFFDWESTVALVLQHTNKKPKDAMTADFVRFVAAGLDNGVKDVLPQCLRWLNRAMLYITKKFAERPALSAQFDYFLAALGDLFTCHNAALGAVATATIDTQLQVVLSHNTWAARPQYLSYVNKLVLAAKRAQIHADKLLQMFVNNDKMALHSFPLPELAQIRFESALLIHSLYNVDVARSDMLCLLENVLCLYFGSPRAEDLLLKSVLISLEKKLAKSWVLLVTGWAFLKELSREELELVGSERLFIREKSSLVVALQKNFVRNTIENVFGPPALPAAKTYAEYVEFAAKCASPPYFQSVYDLEFLLLVIANNVDFIEYVDGQFTIDVSLLTNSELLRFVVAALANPQLRPICKVILHGILKFLRGPDTKFKDKNVFTVYVASVLHTLRVADHLVPLVWYIYGTFGTILGDPSHHMYDLVFHYVLANPVIKGHDIPMFAQIAGFFRNDDVGGDAYYREVDWMVQHLARGVTTAEDVHLLKCKHVVEWGFSLINCKFVSSKLRNKILRLVYALQTAGASGSEMLITQSGALAALQMAKNSIGKDALPDQQLRLSIDQIALRFAYLGSQKRLVEWTYGDVTRAAKRIHLV</sequence>
<evidence type="ECO:0000259" key="2">
    <source>
        <dbReference type="Pfam" id="PF16201"/>
    </source>
</evidence>
<reference evidence="5" key="1">
    <citation type="journal article" date="2018" name="Nat. Microbiol.">
        <title>Leveraging single-cell genomics to expand the fungal tree of life.</title>
        <authorList>
            <person name="Ahrendt S.R."/>
            <person name="Quandt C.A."/>
            <person name="Ciobanu D."/>
            <person name="Clum A."/>
            <person name="Salamov A."/>
            <person name="Andreopoulos B."/>
            <person name="Cheng J.F."/>
            <person name="Woyke T."/>
            <person name="Pelin A."/>
            <person name="Henrissat B."/>
            <person name="Reynolds N.K."/>
            <person name="Benny G.L."/>
            <person name="Smith M.E."/>
            <person name="James T.Y."/>
            <person name="Grigoriev I.V."/>
        </authorList>
    </citation>
    <scope>NUCLEOTIDE SEQUENCE [LARGE SCALE GENOMIC DNA]</scope>
    <source>
        <strain evidence="5">Baker2002</strain>
    </source>
</reference>
<dbReference type="InterPro" id="IPR039844">
    <property type="entry name" value="URB1"/>
</dbReference>
<dbReference type="GO" id="GO:0000463">
    <property type="term" value="P:maturation of LSU-rRNA from tricistronic rRNA transcript (SSU-rRNA, 5.8S rRNA, LSU-rRNA)"/>
    <property type="evidence" value="ECO:0007669"/>
    <property type="project" value="TreeGrafter"/>
</dbReference>
<dbReference type="InterPro" id="IPR032436">
    <property type="entry name" value="URB1_C"/>
</dbReference>
<evidence type="ECO:0000313" key="5">
    <source>
        <dbReference type="Proteomes" id="UP000268321"/>
    </source>
</evidence>
<dbReference type="PANTHER" id="PTHR13500">
    <property type="entry name" value="NUCLEOLAR PRERIBOSOMAL-ASSOCIATED PROTEIN 1"/>
    <property type="match status" value="1"/>
</dbReference>
<feature type="domain" description="URB1 N-terminal" evidence="1">
    <location>
        <begin position="48"/>
        <end position="388"/>
    </location>
</feature>
<dbReference type="Pfam" id="PF16201">
    <property type="entry name" value="NopRA1"/>
    <property type="match status" value="1"/>
</dbReference>
<dbReference type="Proteomes" id="UP000268321">
    <property type="component" value="Unassembled WGS sequence"/>
</dbReference>
<dbReference type="Pfam" id="PF26140">
    <property type="entry name" value="HEAT_URB1"/>
    <property type="match status" value="1"/>
</dbReference>
<evidence type="ECO:0000313" key="4">
    <source>
        <dbReference type="EMBL" id="RKP29211.1"/>
    </source>
</evidence>
<dbReference type="GO" id="GO:0005730">
    <property type="term" value="C:nucleolus"/>
    <property type="evidence" value="ECO:0007669"/>
    <property type="project" value="TreeGrafter"/>
</dbReference>
<dbReference type="GO" id="GO:0000466">
    <property type="term" value="P:maturation of 5.8S rRNA from tricistronic rRNA transcript (SSU-rRNA, 5.8S rRNA, LSU-rRNA)"/>
    <property type="evidence" value="ECO:0007669"/>
    <property type="project" value="TreeGrafter"/>
</dbReference>
<dbReference type="InterPro" id="IPR021714">
    <property type="entry name" value="URB1_N"/>
</dbReference>
<keyword evidence="5" id="KW-1185">Reference proteome</keyword>
<evidence type="ECO:0000259" key="3">
    <source>
        <dbReference type="Pfam" id="PF26140"/>
    </source>
</evidence>
<dbReference type="EMBL" id="ML004501">
    <property type="protein sequence ID" value="RKP29211.1"/>
    <property type="molecule type" value="Genomic_DNA"/>
</dbReference>
<evidence type="ECO:0008006" key="6">
    <source>
        <dbReference type="Google" id="ProtNLM"/>
    </source>
</evidence>
<organism evidence="4 5">
    <name type="scientific">Metschnikowia bicuspidata</name>
    <dbReference type="NCBI Taxonomy" id="27322"/>
    <lineage>
        <taxon>Eukaryota</taxon>
        <taxon>Fungi</taxon>
        <taxon>Dikarya</taxon>
        <taxon>Ascomycota</taxon>
        <taxon>Saccharomycotina</taxon>
        <taxon>Pichiomycetes</taxon>
        <taxon>Metschnikowiaceae</taxon>
        <taxon>Metschnikowia</taxon>
    </lineage>
</organism>
<feature type="domain" description="URB1 central HEAT repeat" evidence="3">
    <location>
        <begin position="537"/>
        <end position="694"/>
    </location>
</feature>
<evidence type="ECO:0000259" key="1">
    <source>
        <dbReference type="Pfam" id="PF11707"/>
    </source>
</evidence>
<dbReference type="Pfam" id="PF11707">
    <property type="entry name" value="Npa1"/>
    <property type="match status" value="1"/>
</dbReference>
<dbReference type="PANTHER" id="PTHR13500:SF0">
    <property type="entry name" value="NUCLEOLAR PRE-RIBOSOMAL-ASSOCIATED PROTEIN 1"/>
    <property type="match status" value="1"/>
</dbReference>
<protein>
    <recommendedName>
        <fullName evidence="6">Nucleolar pre-ribosomal-associated protein 1 C-terminal domain-containing protein</fullName>
    </recommendedName>
</protein>
<dbReference type="InterPro" id="IPR059018">
    <property type="entry name" value="HEAT_URB1"/>
</dbReference>
<feature type="domain" description="URB1 C-terminal" evidence="2">
    <location>
        <begin position="1301"/>
        <end position="1495"/>
    </location>
</feature>
<dbReference type="OrthoDB" id="72892at2759"/>
<accession>A0A4P9ZAX6</accession>
<gene>
    <name evidence="4" type="ORF">METBISCDRAFT_19171</name>
</gene>